<comment type="caution">
    <text evidence="1">The sequence shown here is derived from an EMBL/GenBank/DDBJ whole genome shotgun (WGS) entry which is preliminary data.</text>
</comment>
<organism evidence="1 2">
    <name type="scientific">Candolleomyces eurysporus</name>
    <dbReference type="NCBI Taxonomy" id="2828524"/>
    <lineage>
        <taxon>Eukaryota</taxon>
        <taxon>Fungi</taxon>
        <taxon>Dikarya</taxon>
        <taxon>Basidiomycota</taxon>
        <taxon>Agaricomycotina</taxon>
        <taxon>Agaricomycetes</taxon>
        <taxon>Agaricomycetidae</taxon>
        <taxon>Agaricales</taxon>
        <taxon>Agaricineae</taxon>
        <taxon>Psathyrellaceae</taxon>
        <taxon>Candolleomyces</taxon>
    </lineage>
</organism>
<evidence type="ECO:0000313" key="2">
    <source>
        <dbReference type="Proteomes" id="UP001140091"/>
    </source>
</evidence>
<reference evidence="1" key="1">
    <citation type="submission" date="2022-06" db="EMBL/GenBank/DDBJ databases">
        <title>Genome Sequence of Candolleomyces eurysporus.</title>
        <authorList>
            <person name="Buettner E."/>
        </authorList>
    </citation>
    <scope>NUCLEOTIDE SEQUENCE</scope>
    <source>
        <strain evidence="1">VTCC 930004</strain>
    </source>
</reference>
<proteinExistence type="predicted"/>
<accession>A0A9W8IQA2</accession>
<dbReference type="AlphaFoldDB" id="A0A9W8IQA2"/>
<dbReference type="Proteomes" id="UP001140091">
    <property type="component" value="Unassembled WGS sequence"/>
</dbReference>
<keyword evidence="2" id="KW-1185">Reference proteome</keyword>
<sequence>MGIRSFSKQENYVGRAACCLKLQNPGTAAHPVTSKLIKNTDYIHPGLQNLKTQISLAPKALAEEPKKPVKTKPWYQNNLANQPLKPQWKVTREAPQKSLLCRTQKIFKIFGEL</sequence>
<feature type="non-terminal residue" evidence="1">
    <location>
        <position position="113"/>
    </location>
</feature>
<name>A0A9W8IQA2_9AGAR</name>
<dbReference type="EMBL" id="JANBPK010001622">
    <property type="protein sequence ID" value="KAJ2921341.1"/>
    <property type="molecule type" value="Genomic_DNA"/>
</dbReference>
<protein>
    <submittedName>
        <fullName evidence="1">Uncharacterized protein</fullName>
    </submittedName>
</protein>
<evidence type="ECO:0000313" key="1">
    <source>
        <dbReference type="EMBL" id="KAJ2921341.1"/>
    </source>
</evidence>
<gene>
    <name evidence="1" type="ORF">H1R20_g15758</name>
</gene>